<reference evidence="2 3" key="1">
    <citation type="submission" date="2013-08" db="EMBL/GenBank/DDBJ databases">
        <authorList>
            <person name="Weinstock G."/>
            <person name="Sodergren E."/>
            <person name="Wylie T."/>
            <person name="Fulton L."/>
            <person name="Fulton R."/>
            <person name="Fronick C."/>
            <person name="O'Laughlin M."/>
            <person name="Godfrey J."/>
            <person name="Miner T."/>
            <person name="Herter B."/>
            <person name="Appelbaum E."/>
            <person name="Cordes M."/>
            <person name="Lek S."/>
            <person name="Wollam A."/>
            <person name="Pepin K.H."/>
            <person name="Palsikar V.B."/>
            <person name="Mitreva M."/>
            <person name="Wilson R.K."/>
        </authorList>
    </citation>
    <scope>NUCLEOTIDE SEQUENCE [LARGE SCALE GENOMIC DNA]</scope>
    <source>
        <strain evidence="2 3">F0184</strain>
    </source>
</reference>
<protein>
    <submittedName>
        <fullName evidence="2">Uncharacterized protein</fullName>
    </submittedName>
</protein>
<dbReference type="RefSeq" id="WP_023134605.1">
    <property type="nucleotide sequence ID" value="NZ_KI518041.1"/>
</dbReference>
<name>U7UWQ7_9MICC</name>
<feature type="transmembrane region" description="Helical" evidence="1">
    <location>
        <begin position="173"/>
        <end position="189"/>
    </location>
</feature>
<feature type="transmembrane region" description="Helical" evidence="1">
    <location>
        <begin position="60"/>
        <end position="86"/>
    </location>
</feature>
<dbReference type="AlphaFoldDB" id="U7UWQ7"/>
<feature type="transmembrane region" description="Helical" evidence="1">
    <location>
        <begin position="12"/>
        <end position="30"/>
    </location>
</feature>
<dbReference type="HOGENOM" id="CLU_1037797_0_0_11"/>
<gene>
    <name evidence="2" type="ORF">HMPREF0742_02563</name>
</gene>
<keyword evidence="1" id="KW-0472">Membrane</keyword>
<keyword evidence="1" id="KW-0812">Transmembrane</keyword>
<sequence>MSIENYLKKIKDYWVLISVGSFALMIALLVGGHSSVFSGDIGASIEYVQAYISSMGITKIAVILVVFMLSFTVLFFMLAYASRWWFEEKWQGKSIPKIILWAGVVYAICILDTLFTVSIFTFLSGGYSAASSIAIYFYIYFFIATIALVTFFILVVPILRWPGIRVERIRRSWITRFFVIIMIIVPLWQPENILSVINSGNDEGYMVCLSGNRNINGKSEFFEKTVIPVSYDSRGVQVFSGNYDKETKKWSNIRRGYIYFDQGYEVKLGETCPERAEGK</sequence>
<evidence type="ECO:0000313" key="3">
    <source>
        <dbReference type="Proteomes" id="UP000017174"/>
    </source>
</evidence>
<feature type="transmembrane region" description="Helical" evidence="1">
    <location>
        <begin position="98"/>
        <end position="123"/>
    </location>
</feature>
<organism evidence="2 3">
    <name type="scientific">Rothia aeria F0184</name>
    <dbReference type="NCBI Taxonomy" id="888019"/>
    <lineage>
        <taxon>Bacteria</taxon>
        <taxon>Bacillati</taxon>
        <taxon>Actinomycetota</taxon>
        <taxon>Actinomycetes</taxon>
        <taxon>Micrococcales</taxon>
        <taxon>Micrococcaceae</taxon>
        <taxon>Rothia</taxon>
    </lineage>
</organism>
<keyword evidence="1" id="KW-1133">Transmembrane helix</keyword>
<evidence type="ECO:0000256" key="1">
    <source>
        <dbReference type="SAM" id="Phobius"/>
    </source>
</evidence>
<feature type="transmembrane region" description="Helical" evidence="1">
    <location>
        <begin position="135"/>
        <end position="161"/>
    </location>
</feature>
<comment type="caution">
    <text evidence="2">The sequence shown here is derived from an EMBL/GenBank/DDBJ whole genome shotgun (WGS) entry which is preliminary data.</text>
</comment>
<proteinExistence type="predicted"/>
<dbReference type="EMBL" id="AXZG01000070">
    <property type="protein sequence ID" value="ERT63887.1"/>
    <property type="molecule type" value="Genomic_DNA"/>
</dbReference>
<dbReference type="Proteomes" id="UP000017174">
    <property type="component" value="Unassembled WGS sequence"/>
</dbReference>
<accession>U7UWQ7</accession>
<evidence type="ECO:0000313" key="2">
    <source>
        <dbReference type="EMBL" id="ERT63887.1"/>
    </source>
</evidence>